<dbReference type="PANTHER" id="PTHR36688:SF2">
    <property type="entry name" value="ENDONUCLEASE_EXONUCLEASE_PHOSPHATASE DOMAIN-CONTAINING PROTEIN"/>
    <property type="match status" value="1"/>
</dbReference>
<keyword evidence="4" id="KW-1185">Reference proteome</keyword>
<name>A0AAV4AB40_9GAST</name>
<protein>
    <submittedName>
        <fullName evidence="3">RNA-directed DNA polymerase from transposon x-element</fullName>
    </submittedName>
</protein>
<dbReference type="EMBL" id="BLXT01003738">
    <property type="protein sequence ID" value="GFO04217.1"/>
    <property type="molecule type" value="Genomic_DNA"/>
</dbReference>
<organism evidence="3 4">
    <name type="scientific">Plakobranchus ocellatus</name>
    <dbReference type="NCBI Taxonomy" id="259542"/>
    <lineage>
        <taxon>Eukaryota</taxon>
        <taxon>Metazoa</taxon>
        <taxon>Spiralia</taxon>
        <taxon>Lophotrochozoa</taxon>
        <taxon>Mollusca</taxon>
        <taxon>Gastropoda</taxon>
        <taxon>Heterobranchia</taxon>
        <taxon>Euthyneura</taxon>
        <taxon>Panpulmonata</taxon>
        <taxon>Sacoglossa</taxon>
        <taxon>Placobranchoidea</taxon>
        <taxon>Plakobranchidae</taxon>
        <taxon>Plakobranchus</taxon>
    </lineage>
</organism>
<feature type="domain" description="Reverse transcriptase" evidence="2">
    <location>
        <begin position="451"/>
        <end position="710"/>
    </location>
</feature>
<evidence type="ECO:0000259" key="2">
    <source>
        <dbReference type="PROSITE" id="PS50878"/>
    </source>
</evidence>
<dbReference type="PANTHER" id="PTHR36688">
    <property type="entry name" value="ENDO/EXONUCLEASE/PHOSPHATASE DOMAIN-CONTAINING PROTEIN"/>
    <property type="match status" value="1"/>
</dbReference>
<dbReference type="CDD" id="cd01650">
    <property type="entry name" value="RT_nLTR_like"/>
    <property type="match status" value="1"/>
</dbReference>
<dbReference type="InterPro" id="IPR000477">
    <property type="entry name" value="RT_dom"/>
</dbReference>
<dbReference type="InterPro" id="IPR005135">
    <property type="entry name" value="Endo/exonuclease/phosphatase"/>
</dbReference>
<dbReference type="Gene3D" id="3.60.10.10">
    <property type="entry name" value="Endonuclease/exonuclease/phosphatase"/>
    <property type="match status" value="1"/>
</dbReference>
<dbReference type="SUPFAM" id="SSF56672">
    <property type="entry name" value="DNA/RNA polymerases"/>
    <property type="match status" value="1"/>
</dbReference>
<keyword evidence="3" id="KW-0695">RNA-directed DNA polymerase</keyword>
<dbReference type="InterPro" id="IPR052560">
    <property type="entry name" value="RdDP_mobile_element"/>
</dbReference>
<dbReference type="InterPro" id="IPR036691">
    <property type="entry name" value="Endo/exonu/phosph_ase_sf"/>
</dbReference>
<feature type="region of interest" description="Disordered" evidence="1">
    <location>
        <begin position="342"/>
        <end position="399"/>
    </location>
</feature>
<dbReference type="SUPFAM" id="SSF56219">
    <property type="entry name" value="DNase I-like"/>
    <property type="match status" value="1"/>
</dbReference>
<keyword evidence="3" id="KW-0808">Transferase</keyword>
<evidence type="ECO:0000313" key="3">
    <source>
        <dbReference type="EMBL" id="GFO04217.1"/>
    </source>
</evidence>
<evidence type="ECO:0000256" key="1">
    <source>
        <dbReference type="SAM" id="MobiDB-lite"/>
    </source>
</evidence>
<dbReference type="PROSITE" id="PS50878">
    <property type="entry name" value="RT_POL"/>
    <property type="match status" value="1"/>
</dbReference>
<proteinExistence type="predicted"/>
<dbReference type="Pfam" id="PF00078">
    <property type="entry name" value="RVT_1"/>
    <property type="match status" value="1"/>
</dbReference>
<gene>
    <name evidence="3" type="ORF">PoB_003072200</name>
</gene>
<keyword evidence="3" id="KW-0548">Nucleotidyltransferase</keyword>
<accession>A0AAV4AB40</accession>
<dbReference type="Pfam" id="PF14529">
    <property type="entry name" value="Exo_endo_phos_2"/>
    <property type="match status" value="1"/>
</dbReference>
<dbReference type="Proteomes" id="UP000735302">
    <property type="component" value="Unassembled WGS sequence"/>
</dbReference>
<dbReference type="GO" id="GO:0003964">
    <property type="term" value="F:RNA-directed DNA polymerase activity"/>
    <property type="evidence" value="ECO:0007669"/>
    <property type="project" value="UniProtKB-KW"/>
</dbReference>
<evidence type="ECO:0000313" key="4">
    <source>
        <dbReference type="Proteomes" id="UP000735302"/>
    </source>
</evidence>
<feature type="compositionally biased region" description="Basic and acidic residues" evidence="1">
    <location>
        <begin position="382"/>
        <end position="395"/>
    </location>
</feature>
<reference evidence="3 4" key="1">
    <citation type="journal article" date="2021" name="Elife">
        <title>Chloroplast acquisition without the gene transfer in kleptoplastic sea slugs, Plakobranchus ocellatus.</title>
        <authorList>
            <person name="Maeda T."/>
            <person name="Takahashi S."/>
            <person name="Yoshida T."/>
            <person name="Shimamura S."/>
            <person name="Takaki Y."/>
            <person name="Nagai Y."/>
            <person name="Toyoda A."/>
            <person name="Suzuki Y."/>
            <person name="Arimoto A."/>
            <person name="Ishii H."/>
            <person name="Satoh N."/>
            <person name="Nishiyama T."/>
            <person name="Hasebe M."/>
            <person name="Maruyama T."/>
            <person name="Minagawa J."/>
            <person name="Obokata J."/>
            <person name="Shigenobu S."/>
        </authorList>
    </citation>
    <scope>NUCLEOTIDE SEQUENCE [LARGE SCALE GENOMIC DNA]</scope>
</reference>
<sequence length="743" mass="84221">MQTHKLPHIASEPWNDVWHDLQVTGAYQCTEGRHRATAASNQARTSEAAGKVARPLDNGPEIGVTRAVVWQTSKKKYQVYNWYQPPSDKRVTLALGDTKQRFVRTVIAGDANAHHQAFGYDNSDQVGQWIVDLTNSSNLTSLVTEKSEPTFLHSKGGLHRPDVALVSSDLIETVRREVLEDVGSDHRPSLITIGCAPTNGRDSTAKWNFGKAIFREALDKELTVRKLDTIPIEAANDNFARAIVRAARRAIPRGVVKRYTLAWTEELKQAIKRRQMARRAYAITPTVQNRKRYNALCRRAKKMGQIARTKEWHKTCAELDTNSKPRITWQLVRKLEGKGLTTRVTPPRTQRKSNGIRPKRGGDPQHYFAKVSRTPRNTGEAIKMRRERKTEERKPTASNKAFEAPFSGIELEDALRKGKKGKAPGKDGVTQEMLVEIRPEGKRVLLELLNRTWNSGVLPKDWRTAVLVPILKKGKCSKSVSSYRPISLTSVISKTMERMVNSRLYYHMENNICLDEAQAGFWKDCTTVDQLVHFTQSVINAWQTRDHTVAVFVNLKQAYDKVWRAGLYAKLQRYGVTGKMYRWIKSFLGERYIRTRVRGTLSRASPTRDGLLQDSALSCTLFLCYINDISDGLPAESKLAYANDIVIWQHDTDVDRATEAINRDLVALKRYCDRWKLQINTVKTVYSVFSNSNQDHPCLYSLRAKIGVSDPGKIPPTCSSIQPVSPRGLNFKLLHTHTPNIQL</sequence>
<dbReference type="InterPro" id="IPR043502">
    <property type="entry name" value="DNA/RNA_pol_sf"/>
</dbReference>
<dbReference type="AlphaFoldDB" id="A0AAV4AB40"/>
<comment type="caution">
    <text evidence="3">The sequence shown here is derived from an EMBL/GenBank/DDBJ whole genome shotgun (WGS) entry which is preliminary data.</text>
</comment>